<evidence type="ECO:0000313" key="5">
    <source>
        <dbReference type="Proteomes" id="UP000053237"/>
    </source>
</evidence>
<keyword evidence="5" id="KW-1185">Reference proteome</keyword>
<dbReference type="Proteomes" id="UP000053237">
    <property type="component" value="Unassembled WGS sequence"/>
</dbReference>
<dbReference type="Pfam" id="PF00400">
    <property type="entry name" value="WD40"/>
    <property type="match status" value="2"/>
</dbReference>
<dbReference type="PANTHER" id="PTHR19854:SF1">
    <property type="entry name" value="GUANINE NUCLEOTIDE-BINDING PROTEIN SUBUNIT BETA-LIKE PROTEIN 1"/>
    <property type="match status" value="1"/>
</dbReference>
<dbReference type="PROSITE" id="PS50082">
    <property type="entry name" value="WD_REPEATS_2"/>
    <property type="match status" value="1"/>
</dbReference>
<dbReference type="PROSITE" id="PS50294">
    <property type="entry name" value="WD_REPEATS_REGION"/>
    <property type="match status" value="1"/>
</dbReference>
<dbReference type="OrthoDB" id="7668193at2759"/>
<proteinExistence type="predicted"/>
<dbReference type="PANTHER" id="PTHR19854">
    <property type="entry name" value="TRANSDUCIN BETA-LIKE 3"/>
    <property type="match status" value="1"/>
</dbReference>
<protein>
    <submittedName>
        <fullName evidence="4">Uncharacterized protein</fullName>
    </submittedName>
</protein>
<dbReference type="InterPro" id="IPR036322">
    <property type="entry name" value="WD40_repeat_dom_sf"/>
</dbReference>
<accession>A0A024G8S6</accession>
<dbReference type="InParanoid" id="A0A024G8S6"/>
<feature type="repeat" description="WD" evidence="3">
    <location>
        <begin position="139"/>
        <end position="176"/>
    </location>
</feature>
<dbReference type="EMBL" id="CAIX01000045">
    <property type="protein sequence ID" value="CCI43163.1"/>
    <property type="molecule type" value="Genomic_DNA"/>
</dbReference>
<comment type="caution">
    <text evidence="4">The sequence shown here is derived from an EMBL/GenBank/DDBJ whole genome shotgun (WGS) entry which is preliminary data.</text>
</comment>
<dbReference type="InterPro" id="IPR001680">
    <property type="entry name" value="WD40_rpt"/>
</dbReference>
<evidence type="ECO:0000256" key="2">
    <source>
        <dbReference type="ARBA" id="ARBA00022737"/>
    </source>
</evidence>
<dbReference type="STRING" id="65357.A0A024G8S6"/>
<reference evidence="4 5" key="1">
    <citation type="submission" date="2012-05" db="EMBL/GenBank/DDBJ databases">
        <title>Recombination and specialization in a pathogen metapopulation.</title>
        <authorList>
            <person name="Gardiner A."/>
            <person name="Kemen E."/>
            <person name="Schultz-Larsen T."/>
            <person name="MacLean D."/>
            <person name="Van Oosterhout C."/>
            <person name="Jones J.D.G."/>
        </authorList>
    </citation>
    <scope>NUCLEOTIDE SEQUENCE [LARGE SCALE GENOMIC DNA]</scope>
    <source>
        <strain evidence="4 5">Ac Nc2</strain>
    </source>
</reference>
<keyword evidence="1 3" id="KW-0853">WD repeat</keyword>
<evidence type="ECO:0000256" key="1">
    <source>
        <dbReference type="ARBA" id="ARBA00022574"/>
    </source>
</evidence>
<dbReference type="SMART" id="SM00320">
    <property type="entry name" value="WD40"/>
    <property type="match status" value="2"/>
</dbReference>
<keyword evidence="2" id="KW-0677">Repeat</keyword>
<evidence type="ECO:0000313" key="4">
    <source>
        <dbReference type="EMBL" id="CCI43163.1"/>
    </source>
</evidence>
<dbReference type="AlphaFoldDB" id="A0A024G8S6"/>
<sequence length="176" mass="19727">MCMSLCIIQPSSRIENCTISKQCVVVGHEGGQVEVMDMRHGQCSLFETEISAEKMPVLSIETVCNGSRIICGTSEQVVIGAELNWNVPTFTRVSEIHRCKFGGISSISVRPDERIFATTGWDRRTRIFHTRKSRPLAILKYHTDSVFDAAFSPDSKILATSSKDKKIALWSIYRPD</sequence>
<dbReference type="Gene3D" id="2.130.10.10">
    <property type="entry name" value="YVTN repeat-like/Quinoprotein amine dehydrogenase"/>
    <property type="match status" value="1"/>
</dbReference>
<evidence type="ECO:0000256" key="3">
    <source>
        <dbReference type="PROSITE-ProRule" id="PRU00221"/>
    </source>
</evidence>
<gene>
    <name evidence="4" type="ORF">BN9_039470</name>
</gene>
<organism evidence="4 5">
    <name type="scientific">Albugo candida</name>
    <dbReference type="NCBI Taxonomy" id="65357"/>
    <lineage>
        <taxon>Eukaryota</taxon>
        <taxon>Sar</taxon>
        <taxon>Stramenopiles</taxon>
        <taxon>Oomycota</taxon>
        <taxon>Peronosporomycetes</taxon>
        <taxon>Albuginales</taxon>
        <taxon>Albuginaceae</taxon>
        <taxon>Albugo</taxon>
    </lineage>
</organism>
<dbReference type="SUPFAM" id="SSF50978">
    <property type="entry name" value="WD40 repeat-like"/>
    <property type="match status" value="1"/>
</dbReference>
<dbReference type="InterPro" id="IPR015943">
    <property type="entry name" value="WD40/YVTN_repeat-like_dom_sf"/>
</dbReference>
<name>A0A024G8S6_9STRA</name>